<dbReference type="Gene3D" id="3.30.40.10">
    <property type="entry name" value="Zinc/RING finger domain, C3HC4 (zinc finger)"/>
    <property type="match status" value="2"/>
</dbReference>
<protein>
    <recommendedName>
        <fullName evidence="5">TRAF-type domain-containing protein</fullName>
    </recommendedName>
</protein>
<keyword evidence="2 4" id="KW-0863">Zinc-finger</keyword>
<dbReference type="AlphaFoldDB" id="A0AAY5ETA9"/>
<keyword evidence="7" id="KW-1185">Reference proteome</keyword>
<name>A0AAY5ETA9_ELEEL</name>
<keyword evidence="3 4" id="KW-0862">Zinc</keyword>
<dbReference type="GO" id="GO:0006915">
    <property type="term" value="P:apoptotic process"/>
    <property type="evidence" value="ECO:0007669"/>
    <property type="project" value="InterPro"/>
</dbReference>
<dbReference type="Pfam" id="PF18608">
    <property type="entry name" value="XAF1_C"/>
    <property type="match status" value="1"/>
</dbReference>
<dbReference type="GeneTree" id="ENSGT00530000063869"/>
<sequence length="256" mass="29336">RTNMYATRTAEVAKANLAMHEAHCQRFLCVCPDCDESVAKDQLDDHRVEQHTLVKCKKCNMNMEQQKLGDHETNECPERLRSCEFCELDLPVNSMKEHTVACGSRTELCPDCNQYVMLKDQLHHAQICSSALAEKHYSKSVALNVCLLKRISVQYKTFKLFPFFFTIQLAVLSRDLSDLHTNPSRDPKSDQRSPSDLNLSFSVLEKTKKNVATGWADIDQISTCSQCHLALPLRTLQWHESKCKIFESLKLMKPQK</sequence>
<dbReference type="InterPro" id="IPR031220">
    <property type="entry name" value="XAF1_C_sf"/>
</dbReference>
<dbReference type="InterPro" id="IPR001293">
    <property type="entry name" value="Znf_TRAF"/>
</dbReference>
<feature type="zinc finger region" description="TRAF-type" evidence="4">
    <location>
        <begin position="20"/>
        <end position="96"/>
    </location>
</feature>
<dbReference type="Pfam" id="PF21366">
    <property type="entry name" value="TRAFD1-XIAF1_ZnF"/>
    <property type="match status" value="1"/>
</dbReference>
<dbReference type="InterPro" id="IPR041386">
    <property type="entry name" value="XAF1_C"/>
</dbReference>
<reference evidence="6" key="2">
    <citation type="submission" date="2025-08" db="UniProtKB">
        <authorList>
            <consortium name="Ensembl"/>
        </authorList>
    </citation>
    <scope>IDENTIFICATION</scope>
</reference>
<dbReference type="PANTHER" id="PTHR16295">
    <property type="entry name" value="TRAF-TYPE ZINC FINGER PROTEIN-RELATED"/>
    <property type="match status" value="1"/>
</dbReference>
<reference evidence="6" key="3">
    <citation type="submission" date="2025-09" db="UniProtKB">
        <authorList>
            <consortium name="Ensembl"/>
        </authorList>
    </citation>
    <scope>IDENTIFICATION</scope>
</reference>
<dbReference type="Gene3D" id="6.10.250.1730">
    <property type="match status" value="1"/>
</dbReference>
<dbReference type="InterPro" id="IPR049439">
    <property type="entry name" value="TRAFD1-XIAF1_Znf"/>
</dbReference>
<evidence type="ECO:0000256" key="3">
    <source>
        <dbReference type="ARBA" id="ARBA00022833"/>
    </source>
</evidence>
<dbReference type="PANTHER" id="PTHR16295:SF17">
    <property type="entry name" value="XIAP-ASSOCIATED FACTOR 1"/>
    <property type="match status" value="1"/>
</dbReference>
<reference evidence="6 7" key="1">
    <citation type="submission" date="2020-05" db="EMBL/GenBank/DDBJ databases">
        <title>Electrophorus electricus (electric eel) genome, fEleEle1, primary haplotype.</title>
        <authorList>
            <person name="Myers G."/>
            <person name="Meyer A."/>
            <person name="Fedrigo O."/>
            <person name="Formenti G."/>
            <person name="Rhie A."/>
            <person name="Tracey A."/>
            <person name="Sims Y."/>
            <person name="Jarvis E.D."/>
        </authorList>
    </citation>
    <scope>NUCLEOTIDE SEQUENCE [LARGE SCALE GENOMIC DNA]</scope>
</reference>
<keyword evidence="1 4" id="KW-0479">Metal-binding</keyword>
<dbReference type="Ensembl" id="ENSEEET00000062044.1">
    <property type="protein sequence ID" value="ENSEEEP00000060108.1"/>
    <property type="gene ID" value="ENSEEEG00000020292.2"/>
</dbReference>
<evidence type="ECO:0000256" key="2">
    <source>
        <dbReference type="ARBA" id="ARBA00022771"/>
    </source>
</evidence>
<accession>A0AAY5ETA9</accession>
<feature type="domain" description="TRAF-type" evidence="5">
    <location>
        <begin position="20"/>
        <end position="96"/>
    </location>
</feature>
<evidence type="ECO:0000256" key="1">
    <source>
        <dbReference type="ARBA" id="ARBA00022723"/>
    </source>
</evidence>
<evidence type="ECO:0000313" key="6">
    <source>
        <dbReference type="Ensembl" id="ENSEEEP00000060108.1"/>
    </source>
</evidence>
<organism evidence="6 7">
    <name type="scientific">Electrophorus electricus</name>
    <name type="common">Electric eel</name>
    <name type="synonym">Gymnotus electricus</name>
    <dbReference type="NCBI Taxonomy" id="8005"/>
    <lineage>
        <taxon>Eukaryota</taxon>
        <taxon>Metazoa</taxon>
        <taxon>Chordata</taxon>
        <taxon>Craniata</taxon>
        <taxon>Vertebrata</taxon>
        <taxon>Euteleostomi</taxon>
        <taxon>Actinopterygii</taxon>
        <taxon>Neopterygii</taxon>
        <taxon>Teleostei</taxon>
        <taxon>Ostariophysi</taxon>
        <taxon>Gymnotiformes</taxon>
        <taxon>Gymnotoidei</taxon>
        <taxon>Gymnotidae</taxon>
        <taxon>Electrophorus</taxon>
    </lineage>
</organism>
<dbReference type="GO" id="GO:0008270">
    <property type="term" value="F:zinc ion binding"/>
    <property type="evidence" value="ECO:0007669"/>
    <property type="project" value="UniProtKB-KW"/>
</dbReference>
<dbReference type="GO" id="GO:0005739">
    <property type="term" value="C:mitochondrion"/>
    <property type="evidence" value="ECO:0007669"/>
    <property type="project" value="TreeGrafter"/>
</dbReference>
<dbReference type="InterPro" id="IPR013083">
    <property type="entry name" value="Znf_RING/FYVE/PHD"/>
</dbReference>
<evidence type="ECO:0000313" key="7">
    <source>
        <dbReference type="Proteomes" id="UP000314983"/>
    </source>
</evidence>
<proteinExistence type="predicted"/>
<dbReference type="PROSITE" id="PS50145">
    <property type="entry name" value="ZF_TRAF"/>
    <property type="match status" value="1"/>
</dbReference>
<evidence type="ECO:0000256" key="4">
    <source>
        <dbReference type="PROSITE-ProRule" id="PRU00207"/>
    </source>
</evidence>
<gene>
    <name evidence="6" type="primary">XAF1</name>
</gene>
<dbReference type="InterPro" id="IPR051986">
    <property type="entry name" value="Innate_Immune_Apopt_Reg"/>
</dbReference>
<evidence type="ECO:0000259" key="5">
    <source>
        <dbReference type="PROSITE" id="PS50145"/>
    </source>
</evidence>
<dbReference type="Proteomes" id="UP000314983">
    <property type="component" value="Chromosome 15"/>
</dbReference>